<dbReference type="EMBL" id="QXFK01000014">
    <property type="protein sequence ID" value="RIV79560.1"/>
    <property type="molecule type" value="Genomic_DNA"/>
</dbReference>
<dbReference type="OrthoDB" id="7584863at2"/>
<keyword evidence="2" id="KW-1185">Reference proteome</keyword>
<evidence type="ECO:0000313" key="1">
    <source>
        <dbReference type="EMBL" id="RIV79560.1"/>
    </source>
</evidence>
<gene>
    <name evidence="1" type="ORF">D2V04_06200</name>
</gene>
<proteinExistence type="predicted"/>
<evidence type="ECO:0000313" key="2">
    <source>
        <dbReference type="Proteomes" id="UP000285092"/>
    </source>
</evidence>
<organism evidence="1 2">
    <name type="scientific">Pelagerythrobacter aerophilus</name>
    <dbReference type="NCBI Taxonomy" id="2306995"/>
    <lineage>
        <taxon>Bacteria</taxon>
        <taxon>Pseudomonadati</taxon>
        <taxon>Pseudomonadota</taxon>
        <taxon>Alphaproteobacteria</taxon>
        <taxon>Sphingomonadales</taxon>
        <taxon>Erythrobacteraceae</taxon>
        <taxon>Pelagerythrobacter</taxon>
    </lineage>
</organism>
<reference evidence="1 2" key="1">
    <citation type="submission" date="2018-08" db="EMBL/GenBank/DDBJ databases">
        <title>Altererythrobacter sp.Ery1 and Ery12, the genome sequencing of novel strains in genus Alterythrobacter.</title>
        <authorList>
            <person name="Cheng H."/>
            <person name="Wu Y.-H."/>
            <person name="Fang C."/>
            <person name="Xu X.-W."/>
        </authorList>
    </citation>
    <scope>NUCLEOTIDE SEQUENCE [LARGE SCALE GENOMIC DNA]</scope>
    <source>
        <strain evidence="1 2">Ery1</strain>
    </source>
</reference>
<comment type="caution">
    <text evidence="1">The sequence shown here is derived from an EMBL/GenBank/DDBJ whole genome shotgun (WGS) entry which is preliminary data.</text>
</comment>
<name>A0A418NJT8_9SPHN</name>
<protein>
    <submittedName>
        <fullName evidence="1">Uncharacterized protein</fullName>
    </submittedName>
</protein>
<sequence length="70" mass="8394">MIEAKKHPPMPERFRERFVTDGWRGIERYYGARTEVMLQWIAECGGLEELRAERRRYRESLRMGQVVAHG</sequence>
<accession>A0A418NJT8</accession>
<dbReference type="AlphaFoldDB" id="A0A418NJT8"/>
<dbReference type="Proteomes" id="UP000285092">
    <property type="component" value="Unassembled WGS sequence"/>
</dbReference>
<dbReference type="RefSeq" id="WP_119512392.1">
    <property type="nucleotide sequence ID" value="NZ_QXFK01000014.1"/>
</dbReference>